<comment type="caution">
    <text evidence="9">The sequence shown here is derived from an EMBL/GenBank/DDBJ whole genome shotgun (WGS) entry which is preliminary data.</text>
</comment>
<dbReference type="PIRSF" id="PIRSF036289">
    <property type="entry name" value="Glycosyl_hydrolase_malt_phosph"/>
    <property type="match status" value="1"/>
</dbReference>
<dbReference type="InterPro" id="IPR017045">
    <property type="entry name" value="Malt_Pase/Glycosyl_Hdrlase"/>
</dbReference>
<dbReference type="GO" id="GO:0016757">
    <property type="term" value="F:glycosyltransferase activity"/>
    <property type="evidence" value="ECO:0007669"/>
    <property type="project" value="UniProtKB-KW"/>
</dbReference>
<dbReference type="Gene3D" id="2.60.420.10">
    <property type="entry name" value="Maltose phosphorylase, domain 3"/>
    <property type="match status" value="1"/>
</dbReference>
<dbReference type="GO" id="GO:0005975">
    <property type="term" value="P:carbohydrate metabolic process"/>
    <property type="evidence" value="ECO:0007669"/>
    <property type="project" value="InterPro"/>
</dbReference>
<evidence type="ECO:0000259" key="7">
    <source>
        <dbReference type="Pfam" id="PF03633"/>
    </source>
</evidence>
<feature type="binding site" evidence="5">
    <location>
        <begin position="359"/>
        <end position="360"/>
    </location>
    <ligand>
        <name>substrate</name>
    </ligand>
</feature>
<dbReference type="InterPro" id="IPR037018">
    <property type="entry name" value="GH65_N"/>
</dbReference>
<dbReference type="PANTHER" id="PTHR11051">
    <property type="entry name" value="GLYCOSYL HYDROLASE-RELATED"/>
    <property type="match status" value="1"/>
</dbReference>
<dbReference type="Gene3D" id="1.50.10.10">
    <property type="match status" value="1"/>
</dbReference>
<keyword evidence="2" id="KW-0328">Glycosyltransferase</keyword>
<name>A0A0R1LZ17_9LACO</name>
<evidence type="ECO:0000256" key="2">
    <source>
        <dbReference type="ARBA" id="ARBA00022676"/>
    </source>
</evidence>
<comment type="similarity">
    <text evidence="1">Belongs to the glycosyl hydrolase 65 family.</text>
</comment>
<dbReference type="InterPro" id="IPR012341">
    <property type="entry name" value="6hp_glycosidase-like_sf"/>
</dbReference>
<feature type="active site" description="Proton donor" evidence="4">
    <location>
        <position position="491"/>
    </location>
</feature>
<evidence type="ECO:0000256" key="1">
    <source>
        <dbReference type="ARBA" id="ARBA00006768"/>
    </source>
</evidence>
<feature type="domain" description="Glycoside hydrolase family 65 N-terminal" evidence="8">
    <location>
        <begin position="19"/>
        <end position="249"/>
    </location>
</feature>
<dbReference type="GO" id="GO:0030246">
    <property type="term" value="F:carbohydrate binding"/>
    <property type="evidence" value="ECO:0007669"/>
    <property type="project" value="InterPro"/>
</dbReference>
<dbReference type="Pfam" id="PF03632">
    <property type="entry name" value="Glyco_hydro_65m"/>
    <property type="match status" value="1"/>
</dbReference>
<dbReference type="InterPro" id="IPR005194">
    <property type="entry name" value="Glyco_hydro_65_C"/>
</dbReference>
<evidence type="ECO:0000256" key="4">
    <source>
        <dbReference type="PIRSR" id="PIRSR036289-50"/>
    </source>
</evidence>
<dbReference type="Proteomes" id="UP000051160">
    <property type="component" value="Unassembled WGS sequence"/>
</dbReference>
<dbReference type="STRING" id="1423776.FD04_GL000708"/>
<gene>
    <name evidence="9" type="ORF">FD04_GL000708</name>
</gene>
<dbReference type="Pfam" id="PF03636">
    <property type="entry name" value="Glyco_hydro_65N"/>
    <property type="match status" value="1"/>
</dbReference>
<evidence type="ECO:0000259" key="6">
    <source>
        <dbReference type="Pfam" id="PF03632"/>
    </source>
</evidence>
<dbReference type="Pfam" id="PF03633">
    <property type="entry name" value="Glyco_hydro_65C"/>
    <property type="match status" value="1"/>
</dbReference>
<dbReference type="SUPFAM" id="SSF74650">
    <property type="entry name" value="Galactose mutarotase-like"/>
    <property type="match status" value="1"/>
</dbReference>
<organism evidence="9 10">
    <name type="scientific">Secundilactobacillus odoratitofui DSM 19909 = JCM 15043</name>
    <dbReference type="NCBI Taxonomy" id="1423776"/>
    <lineage>
        <taxon>Bacteria</taxon>
        <taxon>Bacillati</taxon>
        <taxon>Bacillota</taxon>
        <taxon>Bacilli</taxon>
        <taxon>Lactobacillales</taxon>
        <taxon>Lactobacillaceae</taxon>
        <taxon>Secundilactobacillus</taxon>
    </lineage>
</organism>
<sequence length="767" mass="86974">MIQMVTPDAFQIHLQKLPRQDETAIETIYALGNGHFGVRASNPLQGNSSHYHGQPGMFVNGFYDLTALSYGENYSGYAQHSQTICQLPDPRFIIFEIDGIRSDETPFDIKVVDKNLDMKTGVLFEIFDIQSPSNKQFRLTMQSFASHADAHLFVINYSVSALNFTGPITIIKQHPYIDQQIQTSVDDMRAAQRDLTLDRTFIDSPIPTMLISTRKSQLALIVAQQALNENTMQPTIVDDLPSYSKTVDLTAGITQSFAFAYAISYPHQLLDTTLTQAEFANSAKQRLTDQSFNELLNASTAQLAQFWQSSDIDLQGDPTLAQGIRFNLFHLYQAAGNDGRTSIAAKGLTGPGYEGHFFWDAEMFMLPFFIYTQPKLAKQLLLYRYQTLPQARQRARELAVKNGVLFPWRTINGEEASSYYPAGTAQVHINADIAYAVDTYVRVTDDQDFLLQYGYEIIVQTARFWLAYGHWATDTAHAGKFVIDDVTGPDEYTAMVNNNYFTNRMAQNNLSIAVKYGKQLRHTHPEKLIALDVTTAEIDQFNRAADNMYLPFDTQRQIKMQDDVSTTKPLWPIKTTPRNQFPLLLHFHPMTIYHYQVNKQADTVMTDFLFPNDQSAQQLRRDFDYYEAITVHDSSLSRAIFGILAHRLHQSDEAYRYFMETVMMDLTNAQGNTGDGIHAANMGGSWLSLIYGFAGLGLEKDSLNLSPELPSEWTSLRFNIWFQNRQLAITITQSAISVKLLSGEPFHFYLNHQPVSLTSDRLISQLL</sequence>
<feature type="domain" description="Glycoside hydrolase family 65 central catalytic" evidence="6">
    <location>
        <begin position="325"/>
        <end position="686"/>
    </location>
</feature>
<evidence type="ECO:0000259" key="8">
    <source>
        <dbReference type="Pfam" id="PF03636"/>
    </source>
</evidence>
<keyword evidence="10" id="KW-1185">Reference proteome</keyword>
<feature type="binding site" evidence="5">
    <location>
        <begin position="599"/>
        <end position="600"/>
    </location>
    <ligand>
        <name>substrate</name>
    </ligand>
</feature>
<dbReference type="InterPro" id="IPR011013">
    <property type="entry name" value="Gal_mutarotase_sf_dom"/>
</dbReference>
<dbReference type="PANTHER" id="PTHR11051:SF8">
    <property type="entry name" value="PROTEIN-GLUCOSYLGALACTOSYLHYDROXYLYSINE GLUCOSIDASE"/>
    <property type="match status" value="1"/>
</dbReference>
<dbReference type="Gene3D" id="2.70.98.40">
    <property type="entry name" value="Glycoside hydrolase, family 65, N-terminal domain"/>
    <property type="match status" value="1"/>
</dbReference>
<dbReference type="AlphaFoldDB" id="A0A0R1LZ17"/>
<proteinExistence type="inferred from homology"/>
<protein>
    <submittedName>
        <fullName evidence="9">Kojibiose phosphorylase</fullName>
    </submittedName>
</protein>
<dbReference type="GO" id="GO:0004553">
    <property type="term" value="F:hydrolase activity, hydrolyzing O-glycosyl compounds"/>
    <property type="evidence" value="ECO:0007669"/>
    <property type="project" value="TreeGrafter"/>
</dbReference>
<dbReference type="EMBL" id="AZEE01000028">
    <property type="protein sequence ID" value="KRK97738.1"/>
    <property type="molecule type" value="Genomic_DNA"/>
</dbReference>
<evidence type="ECO:0000313" key="9">
    <source>
        <dbReference type="EMBL" id="KRK97738.1"/>
    </source>
</evidence>
<dbReference type="InterPro" id="IPR008928">
    <property type="entry name" value="6-hairpin_glycosidase_sf"/>
</dbReference>
<feature type="domain" description="Glycoside hydrolase family 65 C-terminal" evidence="7">
    <location>
        <begin position="700"/>
        <end position="757"/>
    </location>
</feature>
<accession>A0A0R1LZ17</accession>
<evidence type="ECO:0000256" key="5">
    <source>
        <dbReference type="PIRSR" id="PIRSR036289-51"/>
    </source>
</evidence>
<keyword evidence="3" id="KW-0808">Transferase</keyword>
<evidence type="ECO:0000313" key="10">
    <source>
        <dbReference type="Proteomes" id="UP000051160"/>
    </source>
</evidence>
<dbReference type="InterPro" id="IPR005195">
    <property type="entry name" value="Glyco_hydro_65_M"/>
</dbReference>
<evidence type="ECO:0000256" key="3">
    <source>
        <dbReference type="ARBA" id="ARBA00022679"/>
    </source>
</evidence>
<dbReference type="PATRIC" id="fig|1423776.4.peg.711"/>
<dbReference type="InterPro" id="IPR005196">
    <property type="entry name" value="Glyco_hydro_65_N"/>
</dbReference>
<reference evidence="9 10" key="1">
    <citation type="journal article" date="2015" name="Genome Announc.">
        <title>Expanding the biotechnology potential of lactobacilli through comparative genomics of 213 strains and associated genera.</title>
        <authorList>
            <person name="Sun Z."/>
            <person name="Harris H.M."/>
            <person name="McCann A."/>
            <person name="Guo C."/>
            <person name="Argimon S."/>
            <person name="Zhang W."/>
            <person name="Yang X."/>
            <person name="Jeffery I.B."/>
            <person name="Cooney J.C."/>
            <person name="Kagawa T.F."/>
            <person name="Liu W."/>
            <person name="Song Y."/>
            <person name="Salvetti E."/>
            <person name="Wrobel A."/>
            <person name="Rasinkangas P."/>
            <person name="Parkhill J."/>
            <person name="Rea M.C."/>
            <person name="O'Sullivan O."/>
            <person name="Ritari J."/>
            <person name="Douillard F.P."/>
            <person name="Paul Ross R."/>
            <person name="Yang R."/>
            <person name="Briner A.E."/>
            <person name="Felis G.E."/>
            <person name="de Vos W.M."/>
            <person name="Barrangou R."/>
            <person name="Klaenhammer T.R."/>
            <person name="Caufield P.W."/>
            <person name="Cui Y."/>
            <person name="Zhang H."/>
            <person name="O'Toole P.W."/>
        </authorList>
    </citation>
    <scope>NUCLEOTIDE SEQUENCE [LARGE SCALE GENOMIC DNA]</scope>
    <source>
        <strain evidence="9 10">DSM 19909</strain>
    </source>
</reference>
<dbReference type="SUPFAM" id="SSF48208">
    <property type="entry name" value="Six-hairpin glycosidases"/>
    <property type="match status" value="1"/>
</dbReference>